<dbReference type="AlphaFoldDB" id="A0A5M9JGC2"/>
<organism evidence="2 3">
    <name type="scientific">Monilinia fructicola</name>
    <name type="common">Brown rot fungus</name>
    <name type="synonym">Ciboria fructicola</name>
    <dbReference type="NCBI Taxonomy" id="38448"/>
    <lineage>
        <taxon>Eukaryota</taxon>
        <taxon>Fungi</taxon>
        <taxon>Dikarya</taxon>
        <taxon>Ascomycota</taxon>
        <taxon>Pezizomycotina</taxon>
        <taxon>Leotiomycetes</taxon>
        <taxon>Helotiales</taxon>
        <taxon>Sclerotiniaceae</taxon>
        <taxon>Monilinia</taxon>
    </lineage>
</organism>
<evidence type="ECO:0000256" key="1">
    <source>
        <dbReference type="SAM" id="MobiDB-lite"/>
    </source>
</evidence>
<reference evidence="2 3" key="1">
    <citation type="submission" date="2019-06" db="EMBL/GenBank/DDBJ databases">
        <title>Genome Sequence of the Brown Rot Fungal Pathogen Monilinia fructicola.</title>
        <authorList>
            <person name="De Miccolis Angelini R.M."/>
            <person name="Landi L."/>
            <person name="Abate D."/>
            <person name="Pollastro S."/>
            <person name="Romanazzi G."/>
            <person name="Faretra F."/>
        </authorList>
    </citation>
    <scope>NUCLEOTIDE SEQUENCE [LARGE SCALE GENOMIC DNA]</scope>
    <source>
        <strain evidence="2 3">Mfrc123</strain>
    </source>
</reference>
<name>A0A5M9JGC2_MONFR</name>
<accession>A0A5M9JGC2</accession>
<evidence type="ECO:0000313" key="3">
    <source>
        <dbReference type="Proteomes" id="UP000322873"/>
    </source>
</evidence>
<feature type="compositionally biased region" description="Acidic residues" evidence="1">
    <location>
        <begin position="447"/>
        <end position="469"/>
    </location>
</feature>
<dbReference type="Proteomes" id="UP000322873">
    <property type="component" value="Unassembled WGS sequence"/>
</dbReference>
<evidence type="ECO:0000313" key="2">
    <source>
        <dbReference type="EMBL" id="KAA8568598.1"/>
    </source>
</evidence>
<comment type="caution">
    <text evidence="2">The sequence shown here is derived from an EMBL/GenBank/DDBJ whole genome shotgun (WGS) entry which is preliminary data.</text>
</comment>
<keyword evidence="3" id="KW-1185">Reference proteome</keyword>
<sequence>MDLQQNVSASSNNQDMAPALVPLTSFARQVIALLTPKYCLLNIPPEIRNRIYSYLLISPILGKADSISWSTGFGCSEVYGPHISILYVRPGNYDLGSADELTRTSEDDENQTEEPLFINLCRLTRYTNNMPRKHSEKPLFCNTPAISHVRVWNILLTALKKTSRADPSFPDMPSPDLDKEYLQLTKRSSPVVEPVGRMWNLFCEYAGTFKRVSLLISNKAHPGRRRSIRVHDPSAKSDQVVDGELIYQDSSCKLEDEASYLGAEAIGKARIQPLLRHSESFEDLLEFKRYRKDILESLEPQYQRIRTCAIRVREQVRQENGPNGLFVIGTSRAVNLKEYWKRMSKVFHLLKEYEYSFMRRCRKDLFKWYVLDNKDVGLNIQPELFEEIIWGQERTSERLDRKHIIQLSESEDPKDISDSISSSDEASTDVDTEKIAEMADGAGEAADNIEENSDYENDDDEGSDNGDSD</sequence>
<dbReference type="EMBL" id="VICG01000009">
    <property type="protein sequence ID" value="KAA8568598.1"/>
    <property type="molecule type" value="Genomic_DNA"/>
</dbReference>
<protein>
    <submittedName>
        <fullName evidence="2">Uncharacterized protein</fullName>
    </submittedName>
</protein>
<dbReference type="VEuPathDB" id="FungiDB:MFRU_012g01420"/>
<proteinExistence type="predicted"/>
<gene>
    <name evidence="2" type="ORF">EYC84_007614</name>
</gene>
<dbReference type="OrthoDB" id="62952at2759"/>
<feature type="region of interest" description="Disordered" evidence="1">
    <location>
        <begin position="410"/>
        <end position="469"/>
    </location>
</feature>